<accession>A0ABS1KSP4</accession>
<dbReference type="InterPro" id="IPR001296">
    <property type="entry name" value="Glyco_trans_1"/>
</dbReference>
<dbReference type="CDD" id="cd03801">
    <property type="entry name" value="GT4_PimA-like"/>
    <property type="match status" value="1"/>
</dbReference>
<dbReference type="EMBL" id="JAERRB010000004">
    <property type="protein sequence ID" value="MBL0742449.1"/>
    <property type="molecule type" value="Genomic_DNA"/>
</dbReference>
<name>A0ABS1KSP4_9BACT</name>
<feature type="domain" description="Glycosyltransferase subfamily 4-like N-terminal" evidence="2">
    <location>
        <begin position="25"/>
        <end position="172"/>
    </location>
</feature>
<organism evidence="3 4">
    <name type="scientific">Chryseolinea lacunae</name>
    <dbReference type="NCBI Taxonomy" id="2801331"/>
    <lineage>
        <taxon>Bacteria</taxon>
        <taxon>Pseudomonadati</taxon>
        <taxon>Bacteroidota</taxon>
        <taxon>Cytophagia</taxon>
        <taxon>Cytophagales</taxon>
        <taxon>Fulvivirgaceae</taxon>
        <taxon>Chryseolinea</taxon>
    </lineage>
</organism>
<proteinExistence type="predicted"/>
<gene>
    <name evidence="3" type="ORF">JI741_14575</name>
</gene>
<reference evidence="3 4" key="1">
    <citation type="submission" date="2021-01" db="EMBL/GenBank/DDBJ databases">
        <title>Chryseolinea sp. Jin1 Genome sequencing and assembly.</title>
        <authorList>
            <person name="Kim I."/>
        </authorList>
    </citation>
    <scope>NUCLEOTIDE SEQUENCE [LARGE SCALE GENOMIC DNA]</scope>
    <source>
        <strain evidence="3 4">Jin1</strain>
    </source>
</reference>
<dbReference type="PANTHER" id="PTHR45947">
    <property type="entry name" value="SULFOQUINOVOSYL TRANSFERASE SQD2"/>
    <property type="match status" value="1"/>
</dbReference>
<dbReference type="InterPro" id="IPR050194">
    <property type="entry name" value="Glycosyltransferase_grp1"/>
</dbReference>
<dbReference type="Pfam" id="PF13439">
    <property type="entry name" value="Glyco_transf_4"/>
    <property type="match status" value="1"/>
</dbReference>
<evidence type="ECO:0000313" key="4">
    <source>
        <dbReference type="Proteomes" id="UP000613030"/>
    </source>
</evidence>
<keyword evidence="4" id="KW-1185">Reference proteome</keyword>
<dbReference type="InterPro" id="IPR028098">
    <property type="entry name" value="Glyco_trans_4-like_N"/>
</dbReference>
<dbReference type="Proteomes" id="UP000613030">
    <property type="component" value="Unassembled WGS sequence"/>
</dbReference>
<evidence type="ECO:0000259" key="1">
    <source>
        <dbReference type="Pfam" id="PF00534"/>
    </source>
</evidence>
<dbReference type="RefSeq" id="WP_202010694.1">
    <property type="nucleotide sequence ID" value="NZ_JAERRB010000004.1"/>
</dbReference>
<feature type="domain" description="Glycosyl transferase family 1" evidence="1">
    <location>
        <begin position="183"/>
        <end position="346"/>
    </location>
</feature>
<dbReference type="Gene3D" id="3.40.50.2000">
    <property type="entry name" value="Glycogen Phosphorylase B"/>
    <property type="match status" value="2"/>
</dbReference>
<dbReference type="Pfam" id="PF00534">
    <property type="entry name" value="Glycos_transf_1"/>
    <property type="match status" value="1"/>
</dbReference>
<comment type="caution">
    <text evidence="3">The sequence shown here is derived from an EMBL/GenBank/DDBJ whole genome shotgun (WGS) entry which is preliminary data.</text>
</comment>
<evidence type="ECO:0000259" key="2">
    <source>
        <dbReference type="Pfam" id="PF13439"/>
    </source>
</evidence>
<evidence type="ECO:0000313" key="3">
    <source>
        <dbReference type="EMBL" id="MBL0742449.1"/>
    </source>
</evidence>
<protein>
    <submittedName>
        <fullName evidence="3">Glycosyltransferase family 4 protein</fullName>
    </submittedName>
</protein>
<dbReference type="PANTHER" id="PTHR45947:SF3">
    <property type="entry name" value="SULFOQUINOVOSYL TRANSFERASE SQD2"/>
    <property type="match status" value="1"/>
</dbReference>
<sequence length="372" mass="42693">MKRVKVFYIISDIDKALAFEWVNDGLDKHKIELHFLLLGKTETPFIEFLRSRNTPHHVVPYRGKADLLRAWWSVFKILRNHKPDVVHTHLWIANLLGLSASWLAGIRKRIYTRHHATLHYREYPSGLKWDKLNNRLATDIVAISKSIEEILVDWDGANPAKVTRIHHGFDLHYFEAIAPETVDRLRDKYKLAGQHPVVGVIARYTPWKGIQFIIPAFKKIREKYDKGHLVLANAQGEYEGAIREMLRTLPEGSYTEIKFEANIAALYRLFDVFVHVPTDAHAEAFGQTYVEALAAGVPSVFTLSGVAREYIQHRENAMVVDFENSLQIEEAIVEILESLVLREQLTASGSDVVKSFGLGLFMERLENLYLSK</sequence>
<dbReference type="SUPFAM" id="SSF53756">
    <property type="entry name" value="UDP-Glycosyltransferase/glycogen phosphorylase"/>
    <property type="match status" value="1"/>
</dbReference>